<dbReference type="Pfam" id="PF07727">
    <property type="entry name" value="RVT_2"/>
    <property type="match status" value="1"/>
</dbReference>
<reference evidence="6" key="1">
    <citation type="journal article" date="2019" name="Sci. Rep.">
        <title>Draft genome of Tanacetum cinerariifolium, the natural source of mosquito coil.</title>
        <authorList>
            <person name="Yamashiro T."/>
            <person name="Shiraishi A."/>
            <person name="Satake H."/>
            <person name="Nakayama K."/>
        </authorList>
    </citation>
    <scope>NUCLEOTIDE SEQUENCE</scope>
</reference>
<dbReference type="PANTHER" id="PTHR12663:SF63">
    <property type="entry name" value="PHOSPHOLIPASE-LIKE PROTEIN-RELATED"/>
    <property type="match status" value="1"/>
</dbReference>
<accession>A0A6L2M5S1</accession>
<dbReference type="Pfam" id="PF14223">
    <property type="entry name" value="Retrotran_gag_2"/>
    <property type="match status" value="1"/>
</dbReference>
<evidence type="ECO:0000256" key="1">
    <source>
        <dbReference type="ARBA" id="ARBA00004123"/>
    </source>
</evidence>
<protein>
    <submittedName>
        <fullName evidence="6">Phospholipase-like protein</fullName>
    </submittedName>
</protein>
<dbReference type="PANTHER" id="PTHR12663">
    <property type="entry name" value="ANDROGEN INDUCED INHIBITOR OF PROLIFERATION AS3 / PDS5-RELATED"/>
    <property type="match status" value="1"/>
</dbReference>
<feature type="domain" description="Integrase catalytic" evidence="5">
    <location>
        <begin position="548"/>
        <end position="657"/>
    </location>
</feature>
<dbReference type="GO" id="GO:0007064">
    <property type="term" value="P:mitotic sister chromatid cohesion"/>
    <property type="evidence" value="ECO:0007669"/>
    <property type="project" value="InterPro"/>
</dbReference>
<keyword evidence="2" id="KW-0227">DNA damage</keyword>
<keyword evidence="3" id="KW-0234">DNA repair</keyword>
<dbReference type="GO" id="GO:0006281">
    <property type="term" value="P:DNA repair"/>
    <property type="evidence" value="ECO:0007669"/>
    <property type="project" value="UniProtKB-KW"/>
</dbReference>
<dbReference type="Pfam" id="PF00665">
    <property type="entry name" value="rve"/>
    <property type="match status" value="1"/>
</dbReference>
<evidence type="ECO:0000313" key="6">
    <source>
        <dbReference type="EMBL" id="GEU67665.1"/>
    </source>
</evidence>
<dbReference type="InterPro" id="IPR013103">
    <property type="entry name" value="RVT_2"/>
</dbReference>
<dbReference type="Gene3D" id="3.30.420.10">
    <property type="entry name" value="Ribonuclease H-like superfamily/Ribonuclease H"/>
    <property type="match status" value="1"/>
</dbReference>
<dbReference type="GO" id="GO:0005634">
    <property type="term" value="C:nucleus"/>
    <property type="evidence" value="ECO:0007669"/>
    <property type="project" value="UniProtKB-SubCell"/>
</dbReference>
<dbReference type="AlphaFoldDB" id="A0A6L2M5S1"/>
<dbReference type="GO" id="GO:0015074">
    <property type="term" value="P:DNA integration"/>
    <property type="evidence" value="ECO:0007669"/>
    <property type="project" value="InterPro"/>
</dbReference>
<dbReference type="SUPFAM" id="SSF53098">
    <property type="entry name" value="Ribonuclease H-like"/>
    <property type="match status" value="1"/>
</dbReference>
<gene>
    <name evidence="6" type="ORF">Tci_039643</name>
</gene>
<sequence length="877" mass="100307">MPDWCRSLNLRSCHCKAIGSEWSCGGGGCNHHYGLTCPTGLVSLKIKLTKARDKLLHLPSSTKGIIKSLVQTENILSRIQLLSISIIKPLHVIREALIAEDLVRHSNIDVKVSVACCIREIMRIMAPNTPYNENQMKEFFELAVTVFEKVSSSSGEIYTKMIKIASPSRVQLAKKVLKNYVDQVSPDIPDTTVSEMKTLAIIETPMPLKSVTMNGKRKKQVQSVEHGKNLVGSRIKVWWPKDNTYYEGTVKSFQSHNKKHKVWYDDGDDELLDLKTQKWELVDDVSPIPEWFHLLTMAYKLQIEGIAPMAIIDCQLPFEYTIANGSTDVMVPIPPAHAADSAVNVLAEWNAVYDAHNEVACLMLGSMTPELHRQFENSSPYEMLQELKSMFEKQARVERFVLIQTFHACKQEEEKSVSQYVLKMKGYVEQLEHLGYVLPQDLSVGFILNGITSDFAGFVRNYNMHNMGKKIGELHAMLIEYEKGLPKKAATPQVMVTHVLQGLRGVRKLKQGDFYLYVGNGVRAQVEAIGNDESFDQCVSCLSGKMTRKSFPHRPERVTDLLGLIHTHVCRPPRHVSRQGASYFITFTDDYSRYGYIYLLKHKHEVFETFKVFKNEVENQVGKTIKVFRSDRGGEYISQDYALEAIAHIINMVLTKKVDKTPYELWFGKVPNLSYLKVWGCEALVKRDTPDKLQQISVKCIFIGYQKETMGYYFNFLSENKIVVARYAEFFEKNILSQEVSGRVADLEEIQDEDTSPSKITSEIPIEVESFEPPHEEEAHVRRKKTDMDGNVHTYKARLVAKGFTQTYKVDYKETFSLVADIRAIRILIAIVAFYDYEIWQMDVKTSFLNGYLDEDIYMVQHEGFIDPKHPRKVCKL</sequence>
<evidence type="ECO:0000256" key="2">
    <source>
        <dbReference type="ARBA" id="ARBA00022763"/>
    </source>
</evidence>
<evidence type="ECO:0000256" key="4">
    <source>
        <dbReference type="ARBA" id="ARBA00023242"/>
    </source>
</evidence>
<evidence type="ECO:0000259" key="5">
    <source>
        <dbReference type="PROSITE" id="PS50994"/>
    </source>
</evidence>
<organism evidence="6">
    <name type="scientific">Tanacetum cinerariifolium</name>
    <name type="common">Dalmatian daisy</name>
    <name type="synonym">Chrysanthemum cinerariifolium</name>
    <dbReference type="NCBI Taxonomy" id="118510"/>
    <lineage>
        <taxon>Eukaryota</taxon>
        <taxon>Viridiplantae</taxon>
        <taxon>Streptophyta</taxon>
        <taxon>Embryophyta</taxon>
        <taxon>Tracheophyta</taxon>
        <taxon>Spermatophyta</taxon>
        <taxon>Magnoliopsida</taxon>
        <taxon>eudicotyledons</taxon>
        <taxon>Gunneridae</taxon>
        <taxon>Pentapetalae</taxon>
        <taxon>asterids</taxon>
        <taxon>campanulids</taxon>
        <taxon>Asterales</taxon>
        <taxon>Asteraceae</taxon>
        <taxon>Asteroideae</taxon>
        <taxon>Anthemideae</taxon>
        <taxon>Anthemidinae</taxon>
        <taxon>Tanacetum</taxon>
    </lineage>
</organism>
<name>A0A6L2M5S1_TANCI</name>
<dbReference type="Gene3D" id="2.30.30.140">
    <property type="match status" value="1"/>
</dbReference>
<proteinExistence type="predicted"/>
<dbReference type="InterPro" id="IPR036397">
    <property type="entry name" value="RNaseH_sf"/>
</dbReference>
<dbReference type="InterPro" id="IPR057670">
    <property type="entry name" value="SH3_retrovirus"/>
</dbReference>
<dbReference type="PROSITE" id="PS50994">
    <property type="entry name" value="INTEGRASE"/>
    <property type="match status" value="1"/>
</dbReference>
<keyword evidence="4" id="KW-0539">Nucleus</keyword>
<comment type="subcellular location">
    <subcellularLocation>
        <location evidence="1">Nucleus</location>
    </subcellularLocation>
</comment>
<comment type="caution">
    <text evidence="6">The sequence shown here is derived from an EMBL/GenBank/DDBJ whole genome shotgun (WGS) entry which is preliminary data.</text>
</comment>
<dbReference type="GO" id="GO:0003676">
    <property type="term" value="F:nucleic acid binding"/>
    <property type="evidence" value="ECO:0007669"/>
    <property type="project" value="InterPro"/>
</dbReference>
<evidence type="ECO:0000256" key="3">
    <source>
        <dbReference type="ARBA" id="ARBA00023204"/>
    </source>
</evidence>
<dbReference type="InterPro" id="IPR012337">
    <property type="entry name" value="RNaseH-like_sf"/>
</dbReference>
<dbReference type="Pfam" id="PF25597">
    <property type="entry name" value="SH3_retrovirus"/>
    <property type="match status" value="1"/>
</dbReference>
<dbReference type="Pfam" id="PF20168">
    <property type="entry name" value="PDS5"/>
    <property type="match status" value="1"/>
</dbReference>
<dbReference type="EMBL" id="BKCJ010005608">
    <property type="protein sequence ID" value="GEU67665.1"/>
    <property type="molecule type" value="Genomic_DNA"/>
</dbReference>
<dbReference type="CDD" id="cd20404">
    <property type="entry name" value="Tudor_Agenet_AtEML-like"/>
    <property type="match status" value="1"/>
</dbReference>
<dbReference type="InterPro" id="IPR001584">
    <property type="entry name" value="Integrase_cat-core"/>
</dbReference>
<dbReference type="SUPFAM" id="SSF63748">
    <property type="entry name" value="Tudor/PWWP/MBT"/>
    <property type="match status" value="1"/>
</dbReference>
<dbReference type="InterPro" id="IPR039776">
    <property type="entry name" value="Pds5"/>
</dbReference>